<gene>
    <name evidence="2" type="ORF">NCTC13291_02880</name>
</gene>
<feature type="region of interest" description="Disordered" evidence="1">
    <location>
        <begin position="88"/>
        <end position="118"/>
    </location>
</feature>
<feature type="compositionally biased region" description="Basic and acidic residues" evidence="1">
    <location>
        <begin position="95"/>
        <end position="108"/>
    </location>
</feature>
<dbReference type="SUPFAM" id="SSF69754">
    <property type="entry name" value="Ribosome binding protein Y (YfiA homologue)"/>
    <property type="match status" value="1"/>
</dbReference>
<name>A0A379N258_9PROT</name>
<dbReference type="NCBIfam" id="TIGR00741">
    <property type="entry name" value="yfiA"/>
    <property type="match status" value="1"/>
</dbReference>
<dbReference type="InterPro" id="IPR003489">
    <property type="entry name" value="RHF/RaiA"/>
</dbReference>
<accession>A0A379N258</accession>
<dbReference type="OrthoDB" id="9794975at2"/>
<dbReference type="AlphaFoldDB" id="A0A379N258"/>
<proteinExistence type="predicted"/>
<evidence type="ECO:0000313" key="3">
    <source>
        <dbReference type="Proteomes" id="UP000254919"/>
    </source>
</evidence>
<evidence type="ECO:0000256" key="1">
    <source>
        <dbReference type="SAM" id="MobiDB-lite"/>
    </source>
</evidence>
<dbReference type="RefSeq" id="WP_019461418.1">
    <property type="nucleotide sequence ID" value="NZ_CP147879.1"/>
</dbReference>
<dbReference type="EMBL" id="UGVN01000001">
    <property type="protein sequence ID" value="SUE41301.1"/>
    <property type="molecule type" value="Genomic_DNA"/>
</dbReference>
<protein>
    <submittedName>
        <fullName evidence="2">Ribosomal subunit interface protein</fullName>
    </submittedName>
</protein>
<dbReference type="Gene3D" id="3.30.160.100">
    <property type="entry name" value="Ribosome hibernation promotion factor-like"/>
    <property type="match status" value="1"/>
</dbReference>
<organism evidence="2 3">
    <name type="scientific">Roseomonas mucosa</name>
    <dbReference type="NCBI Taxonomy" id="207340"/>
    <lineage>
        <taxon>Bacteria</taxon>
        <taxon>Pseudomonadati</taxon>
        <taxon>Pseudomonadota</taxon>
        <taxon>Alphaproteobacteria</taxon>
        <taxon>Acetobacterales</taxon>
        <taxon>Roseomonadaceae</taxon>
        <taxon>Roseomonas</taxon>
    </lineage>
</organism>
<dbReference type="Pfam" id="PF02482">
    <property type="entry name" value="Ribosomal_S30AE"/>
    <property type="match status" value="1"/>
</dbReference>
<evidence type="ECO:0000313" key="2">
    <source>
        <dbReference type="EMBL" id="SUE41301.1"/>
    </source>
</evidence>
<dbReference type="Proteomes" id="UP000254919">
    <property type="component" value="Unassembled WGS sequence"/>
</dbReference>
<reference evidence="2 3" key="1">
    <citation type="submission" date="2018-06" db="EMBL/GenBank/DDBJ databases">
        <authorList>
            <consortium name="Pathogen Informatics"/>
            <person name="Doyle S."/>
        </authorList>
    </citation>
    <scope>NUCLEOTIDE SEQUENCE [LARGE SCALE GENOMIC DNA]</scope>
    <source>
        <strain evidence="2 3">NCTC13291</strain>
    </source>
</reference>
<dbReference type="InterPro" id="IPR036567">
    <property type="entry name" value="RHF-like"/>
</dbReference>
<sequence>MHIMVSGKQVETGDALKVHVAEGLEVIARKYSDRALEANVTFSKDRSFFVCDINLHAGRGLSVQAEGEGTDAHRAFQDAATKMAKRLRRHRRRVNEHARCQAAERKPEPGATDAVALV</sequence>